<dbReference type="InterPro" id="IPR000415">
    <property type="entry name" value="Nitroreductase-like"/>
</dbReference>
<dbReference type="Proteomes" id="UP000199344">
    <property type="component" value="Unassembled WGS sequence"/>
</dbReference>
<keyword evidence="2" id="KW-0288">FMN</keyword>
<keyword evidence="6" id="KW-1185">Reference proteome</keyword>
<keyword evidence="1" id="KW-0285">Flavoprotein</keyword>
<dbReference type="OrthoDB" id="9802510at2"/>
<evidence type="ECO:0000256" key="1">
    <source>
        <dbReference type="ARBA" id="ARBA00022630"/>
    </source>
</evidence>
<reference evidence="5 6" key="1">
    <citation type="submission" date="2016-10" db="EMBL/GenBank/DDBJ databases">
        <authorList>
            <person name="de Groot N.N."/>
        </authorList>
    </citation>
    <scope>NUCLEOTIDE SEQUENCE [LARGE SCALE GENOMIC DNA]</scope>
    <source>
        <strain evidence="5 6">DSM 22220</strain>
    </source>
</reference>
<gene>
    <name evidence="5" type="ORF">SAMN05421538_10898</name>
</gene>
<evidence type="ECO:0000313" key="6">
    <source>
        <dbReference type="Proteomes" id="UP000199344"/>
    </source>
</evidence>
<protein>
    <submittedName>
        <fullName evidence="5">Nitroreductase</fullName>
    </submittedName>
</protein>
<dbReference type="InterPro" id="IPR029479">
    <property type="entry name" value="Nitroreductase"/>
</dbReference>
<dbReference type="GO" id="GO:0016491">
    <property type="term" value="F:oxidoreductase activity"/>
    <property type="evidence" value="ECO:0007669"/>
    <property type="project" value="UniProtKB-KW"/>
</dbReference>
<dbReference type="SUPFAM" id="SSF55469">
    <property type="entry name" value="FMN-dependent nitroreductase-like"/>
    <property type="match status" value="1"/>
</dbReference>
<dbReference type="InterPro" id="IPR050627">
    <property type="entry name" value="Nitroreductase/BluB"/>
</dbReference>
<feature type="domain" description="Nitroreductase" evidence="4">
    <location>
        <begin position="37"/>
        <end position="205"/>
    </location>
</feature>
<dbReference type="PANTHER" id="PTHR23026:SF90">
    <property type="entry name" value="IODOTYROSINE DEIODINASE 1"/>
    <property type="match status" value="1"/>
</dbReference>
<keyword evidence="3" id="KW-0560">Oxidoreductase</keyword>
<dbReference type="EMBL" id="FNAH01000008">
    <property type="protein sequence ID" value="SDE59192.1"/>
    <property type="molecule type" value="Genomic_DNA"/>
</dbReference>
<dbReference type="STRING" id="591205.SAMN05421538_10898"/>
<dbReference type="CDD" id="cd02144">
    <property type="entry name" value="iodotyrosine_dehalogenase"/>
    <property type="match status" value="1"/>
</dbReference>
<evidence type="ECO:0000259" key="4">
    <source>
        <dbReference type="Pfam" id="PF00881"/>
    </source>
</evidence>
<dbReference type="AlphaFoldDB" id="A0A1G7E694"/>
<accession>A0A1G7E694</accession>
<dbReference type="PANTHER" id="PTHR23026">
    <property type="entry name" value="NADPH NITROREDUCTASE"/>
    <property type="match status" value="1"/>
</dbReference>
<evidence type="ECO:0000256" key="2">
    <source>
        <dbReference type="ARBA" id="ARBA00022643"/>
    </source>
</evidence>
<dbReference type="Pfam" id="PF00881">
    <property type="entry name" value="Nitroreductase"/>
    <property type="match status" value="1"/>
</dbReference>
<evidence type="ECO:0000256" key="3">
    <source>
        <dbReference type="ARBA" id="ARBA00023002"/>
    </source>
</evidence>
<dbReference type="RefSeq" id="WP_090524389.1">
    <property type="nucleotide sequence ID" value="NZ_FNAH01000008.1"/>
</dbReference>
<evidence type="ECO:0000313" key="5">
    <source>
        <dbReference type="EMBL" id="SDE59192.1"/>
    </source>
</evidence>
<name>A0A1G7E694_9RHOB</name>
<organism evidence="5 6">
    <name type="scientific">Paracoccus isoporae</name>
    <dbReference type="NCBI Taxonomy" id="591205"/>
    <lineage>
        <taxon>Bacteria</taxon>
        <taxon>Pseudomonadati</taxon>
        <taxon>Pseudomonadota</taxon>
        <taxon>Alphaproteobacteria</taxon>
        <taxon>Rhodobacterales</taxon>
        <taxon>Paracoccaceae</taxon>
        <taxon>Paracoccus</taxon>
    </lineage>
</organism>
<dbReference type="Gene3D" id="3.40.109.10">
    <property type="entry name" value="NADH Oxidase"/>
    <property type="match status" value="1"/>
</dbReference>
<sequence>MFAREKIEYEALDLPDRSELEDAEMLPAARAFYEVMRRRHTVRDYAGRPVAREVIEECIRTAGTAPSGANHQPWHFVAISDPALKKRIREAAEEEERQFYDGGAGDEWLKALEPIGTNDHKPHLEEAPWLIVVFAQRWGQFDDGVRFKNYYVPESTGIATGFLLAALHHAGLVSLTHTPNPMKFLNQLLGRPDSEKATMIIAVGHPAADAKVPKVAKMKKPLDEIATVLA</sequence>
<proteinExistence type="predicted"/>